<accession>A0A3N4HY08</accession>
<sequence length="418" mass="48151">MSVRMVILFHGVFYYRVDTVHGAINLFEQYQHPLMPLGSDGMSYKSEGRWGLDKWTLLYPLQAGAPCPCQTTDCKIEADLFLPRTTTWYFPVGVDGLFRAMDRSRRGLIPAWLVLRHNVPLSPARLKDGILSNMFAEISEITIEDKFQLPSLKFAARKWIGFRRLDYDVTPIALRKKLHGCFYAIVLLLRLVISERKVFIPIDKRKTIRTDGGVDFYQFPACKEGACHVPLLAIMEGTLKRIENGITEEILCCSLYRSQPQGGPAVGRSFIHFKIKHIFTKPFEILKSDINRKRFLEESRMVRPKKAWLLYTVAQQLYDWLRTVYEPLVRRALVLMCTPYPAAGACHEPAVWKAYREFREESKRGTELAELLVFIWKLRAPSVEWALVRHCPAAAGIWYDREGSDNDGNREDVGTDEV</sequence>
<keyword evidence="2" id="KW-1185">Reference proteome</keyword>
<organism evidence="1 2">
    <name type="scientific">Ascobolus immersus RN42</name>
    <dbReference type="NCBI Taxonomy" id="1160509"/>
    <lineage>
        <taxon>Eukaryota</taxon>
        <taxon>Fungi</taxon>
        <taxon>Dikarya</taxon>
        <taxon>Ascomycota</taxon>
        <taxon>Pezizomycotina</taxon>
        <taxon>Pezizomycetes</taxon>
        <taxon>Pezizales</taxon>
        <taxon>Ascobolaceae</taxon>
        <taxon>Ascobolus</taxon>
    </lineage>
</organism>
<dbReference type="AlphaFoldDB" id="A0A3N4HY08"/>
<evidence type="ECO:0000313" key="2">
    <source>
        <dbReference type="Proteomes" id="UP000275078"/>
    </source>
</evidence>
<gene>
    <name evidence="1" type="ORF">BJ508DRAFT_416695</name>
</gene>
<dbReference type="Proteomes" id="UP000275078">
    <property type="component" value="Unassembled WGS sequence"/>
</dbReference>
<reference evidence="1 2" key="1">
    <citation type="journal article" date="2018" name="Nat. Ecol. Evol.">
        <title>Pezizomycetes genomes reveal the molecular basis of ectomycorrhizal truffle lifestyle.</title>
        <authorList>
            <person name="Murat C."/>
            <person name="Payen T."/>
            <person name="Noel B."/>
            <person name="Kuo A."/>
            <person name="Morin E."/>
            <person name="Chen J."/>
            <person name="Kohler A."/>
            <person name="Krizsan K."/>
            <person name="Balestrini R."/>
            <person name="Da Silva C."/>
            <person name="Montanini B."/>
            <person name="Hainaut M."/>
            <person name="Levati E."/>
            <person name="Barry K.W."/>
            <person name="Belfiori B."/>
            <person name="Cichocki N."/>
            <person name="Clum A."/>
            <person name="Dockter R.B."/>
            <person name="Fauchery L."/>
            <person name="Guy J."/>
            <person name="Iotti M."/>
            <person name="Le Tacon F."/>
            <person name="Lindquist E.A."/>
            <person name="Lipzen A."/>
            <person name="Malagnac F."/>
            <person name="Mello A."/>
            <person name="Molinier V."/>
            <person name="Miyauchi S."/>
            <person name="Poulain J."/>
            <person name="Riccioni C."/>
            <person name="Rubini A."/>
            <person name="Sitrit Y."/>
            <person name="Splivallo R."/>
            <person name="Traeger S."/>
            <person name="Wang M."/>
            <person name="Zifcakova L."/>
            <person name="Wipf D."/>
            <person name="Zambonelli A."/>
            <person name="Paolocci F."/>
            <person name="Nowrousian M."/>
            <person name="Ottonello S."/>
            <person name="Baldrian P."/>
            <person name="Spatafora J.W."/>
            <person name="Henrissat B."/>
            <person name="Nagy L.G."/>
            <person name="Aury J.M."/>
            <person name="Wincker P."/>
            <person name="Grigoriev I.V."/>
            <person name="Bonfante P."/>
            <person name="Martin F.M."/>
        </authorList>
    </citation>
    <scope>NUCLEOTIDE SEQUENCE [LARGE SCALE GENOMIC DNA]</scope>
    <source>
        <strain evidence="1 2">RN42</strain>
    </source>
</reference>
<dbReference type="EMBL" id="ML119716">
    <property type="protein sequence ID" value="RPA78057.1"/>
    <property type="molecule type" value="Genomic_DNA"/>
</dbReference>
<evidence type="ECO:0000313" key="1">
    <source>
        <dbReference type="EMBL" id="RPA78057.1"/>
    </source>
</evidence>
<name>A0A3N4HY08_ASCIM</name>
<proteinExistence type="predicted"/>
<protein>
    <submittedName>
        <fullName evidence="1">Uncharacterized protein</fullName>
    </submittedName>
</protein>